<reference evidence="1 2" key="1">
    <citation type="journal article" date="2021" name="Appl. Environ. Microbiol.">
        <title>Genetic linkage and physical mapping for an oyster mushroom Pleurotus cornucopiae and QTL analysis for the trait cap color.</title>
        <authorList>
            <person name="Zhang Y."/>
            <person name="Gao W."/>
            <person name="Sonnenberg A."/>
            <person name="Chen Q."/>
            <person name="Zhang J."/>
            <person name="Huang C."/>
        </authorList>
    </citation>
    <scope>NUCLEOTIDE SEQUENCE [LARGE SCALE GENOMIC DNA]</scope>
    <source>
        <strain evidence="1">CCMSSC00406</strain>
    </source>
</reference>
<protein>
    <submittedName>
        <fullName evidence="1">Uncharacterized protein</fullName>
    </submittedName>
</protein>
<accession>A0ACB7IL27</accession>
<dbReference type="Proteomes" id="UP000824881">
    <property type="component" value="Unassembled WGS sequence"/>
</dbReference>
<name>A0ACB7IL27_PLECO</name>
<comment type="caution">
    <text evidence="1">The sequence shown here is derived from an EMBL/GenBank/DDBJ whole genome shotgun (WGS) entry which is preliminary data.</text>
</comment>
<proteinExistence type="predicted"/>
<sequence length="1870" mass="202758">MPEYVYALHDFQPEHEDEVPFRAGERIEVVEKDDQYGDGWWQGRNLAGKVGLFPEAYTTPAPPTTGSVLIPSSTSDDDAEGEADTEPPPTATASQHALHTLTEESETDSVTSGDAGRAHVPLSAVMGSSGSADSGVMNATMTDVQEAIEQLGRRRKEGEFGDGERSFSFASTGDGDNNSLRYDGETDESDGGEGWHKGARQKLAEKARKAVEEAEKLESIGGSIGKGKGRIIAPPIDVEMSDESEDEGGDHTMSFIRGHAIPEESEEENGPADEFGVRTTKRRSIKSEGDTHSSTLAGGDSQTGLSTTTGSTAKASDSNSLDLPTKGGDEDLPTVTQASFPTPVVTTEPPADDIHPPAELRDTEPIVSTAATLSLPSPISPTYQIARSQSTPPPRAISPSQQQSNTFIAPSHSEGPASPVTNNMRSVFAERRTSSPGIPYRESMIALPSPTLSSVGGFAGFGHSKHSSIASSAPGGLTLASPAPINPAASTNGNGVEKREPEKEKTHPSDWSVEEVVEWLRSKGFDQDVCDKFTEQEITGDVLLELDVNLLKSEIGIMAFGKRMRIANAITDLRRPPSIVYSDHPSSLRQDSLPASPMHAQSPPMSPPMTHSPQMHSPLSMQNLSQVQQAHMQHYPTPQYSVASNSVHSRNVSQSHSFGGYTYNSSAHQSLNSPVGYGAVVNGGMSNSQASATETTAAADGSSQGGGGGSSAGHSGEGVTNGVTNGLGLNELDSTGVAKKARPAQLNLSPSESTLNNVHKDESSPAEEEKAFSESEAAPASSVRRRFFGGSARNSSSSHKERDGKPDRTSKDSSSSPLLPGTSPTLKDSASDKERDAPATVGSRHRRNKNSVDTKPAERLSIFGGSFANTLGKSRKPPPSTTQEEPVEKTSSSLSFSRLYGGKRPATSQGMGTSPKTSPRLHDSLSSRDLKEKDSSVHPSLLRKRTVSASSPKFDTGASASTLVPTGRSGGSLKQGQSILEQIGDPDHNGWMRKKSDRYKTWKTRYFVLKGPHLYCLRSNSRAETKIKGYINIVGYKVTVDENVDPGRYGFRIDHENDKTHYFSSEEKTVIRGWMKAMMKATIARDYTKPVVSSCNIPTIPLTVAQAMNPAPRPPSPTARDATQKALRRENPHQLSSRDAEVLMGLAAPKEERARLNSFFSEDNNDVNGSGLDTPTAPKSPVPPRPAREARRLSTQTSQTSTVPAVDDKLIDWANGHLPSSLQIVDPLGPLCNGLALLRLAESIKGSPSSPPVPDSAFPRDSNDDKLDGLFKLFDFLLDNDVKIGSVSINDIRQGKRDKIVQLLRALKAWEDKRIAITQSIGKSSVQAGGFMAPVGLTCAMSNKKQSDSGDTVTAADPLVSRLAEQDTVPWYQKPNLRRLYFVLVPTCIGVEMTSGFDSSMMNGLQAVDSWDTFYHSPRSTLLGLMSAMYSLGAIVALPLVPYVADYWGRRWAIIFGSVLMIIGAVIQTASQNFAMFVIARFILGLGIPFAIIAASSLIGELSHPKERAILGSLFNAFYFVGSIVAAGVTLGTFAMASNWGWRIPSLLQVIPSTMQIVFIWFLPESPRWLVSKGRNDEALAVLTKYHAEGDETSEFVKAEFAQIQHTLEIEMESSKLSWRELITTSGMRKRILIGSFLGLATQWSGNGLTSYFLARILDNVGIHDNRTKNLINLANTCWGFLNATFFALTVSRFKRRTAYLTCAVSILLIFIGWTIASAQYQMTESQGSSRAVIAFIFLYSPAYNVAYNALTYTFLVELFPYHVRAKGITVFQWFSRAAGFFNQFVNPIGIANAGWKYYISYCVWLGFELAFIWFLFPETSNRTLEELAFLYEGDVRQEQEKRVENEIQMDEGSSEPDKAEPNHVETVAR</sequence>
<evidence type="ECO:0000313" key="2">
    <source>
        <dbReference type="Proteomes" id="UP000824881"/>
    </source>
</evidence>
<organism evidence="1 2">
    <name type="scientific">Pleurotus cornucopiae</name>
    <name type="common">Cornucopia mushroom</name>
    <dbReference type="NCBI Taxonomy" id="5321"/>
    <lineage>
        <taxon>Eukaryota</taxon>
        <taxon>Fungi</taxon>
        <taxon>Dikarya</taxon>
        <taxon>Basidiomycota</taxon>
        <taxon>Agaricomycotina</taxon>
        <taxon>Agaricomycetes</taxon>
        <taxon>Agaricomycetidae</taxon>
        <taxon>Agaricales</taxon>
        <taxon>Pleurotineae</taxon>
        <taxon>Pleurotaceae</taxon>
        <taxon>Pleurotus</taxon>
    </lineage>
</organism>
<gene>
    <name evidence="1" type="ORF">CCMSSC00406_0001295</name>
</gene>
<dbReference type="EMBL" id="WQMT02000009">
    <property type="protein sequence ID" value="KAG9218591.1"/>
    <property type="molecule type" value="Genomic_DNA"/>
</dbReference>
<evidence type="ECO:0000313" key="1">
    <source>
        <dbReference type="EMBL" id="KAG9218591.1"/>
    </source>
</evidence>
<keyword evidence="2" id="KW-1185">Reference proteome</keyword>